<dbReference type="InterPro" id="IPR009056">
    <property type="entry name" value="Cyt_c-like_dom"/>
</dbReference>
<accession>A0A410V984</accession>
<dbReference type="PROSITE" id="PS51007">
    <property type="entry name" value="CYTC"/>
    <property type="match status" value="3"/>
</dbReference>
<name>A0A410V984_9BRAD</name>
<dbReference type="GO" id="GO:0005886">
    <property type="term" value="C:plasma membrane"/>
    <property type="evidence" value="ECO:0007669"/>
    <property type="project" value="UniProtKB-SubCell"/>
</dbReference>
<evidence type="ECO:0000256" key="1">
    <source>
        <dbReference type="ARBA" id="ARBA00004236"/>
    </source>
</evidence>
<dbReference type="GO" id="GO:0016614">
    <property type="term" value="F:oxidoreductase activity, acting on CH-OH group of donors"/>
    <property type="evidence" value="ECO:0007669"/>
    <property type="project" value="InterPro"/>
</dbReference>
<feature type="domain" description="Cytochrome c" evidence="15">
    <location>
        <begin position="302"/>
        <end position="392"/>
    </location>
</feature>
<dbReference type="Proteomes" id="UP000625079">
    <property type="component" value="Unassembled WGS sequence"/>
</dbReference>
<evidence type="ECO:0000256" key="11">
    <source>
        <dbReference type="ARBA" id="ARBA00023136"/>
    </source>
</evidence>
<dbReference type="InterPro" id="IPR051459">
    <property type="entry name" value="Cytochrome_c-type_DH"/>
</dbReference>
<feature type="binding site" description="axial binding residue" evidence="13">
    <location>
        <position position="52"/>
    </location>
    <ligand>
        <name>heme c</name>
        <dbReference type="ChEBI" id="CHEBI:61717"/>
        <label>1</label>
    </ligand>
    <ligandPart>
        <name>Fe</name>
        <dbReference type="ChEBI" id="CHEBI:18248"/>
    </ligandPart>
</feature>
<comment type="subcellular location">
    <subcellularLocation>
        <location evidence="1">Cell membrane</location>
    </subcellularLocation>
</comment>
<dbReference type="InterPro" id="IPR014353">
    <property type="entry name" value="Membr-bd_ADH_cyt_c"/>
</dbReference>
<feature type="binding site" description="covalent" evidence="12">
    <location>
        <position position="197"/>
    </location>
    <ligand>
        <name>heme c</name>
        <dbReference type="ChEBI" id="CHEBI:61717"/>
        <label>2</label>
    </ligand>
</feature>
<dbReference type="EMBL" id="CP030057">
    <property type="protein sequence ID" value="QOZ61318.1"/>
    <property type="molecule type" value="Genomic_DNA"/>
</dbReference>
<evidence type="ECO:0000256" key="6">
    <source>
        <dbReference type="ARBA" id="ARBA00022723"/>
    </source>
</evidence>
<evidence type="ECO:0000313" key="19">
    <source>
        <dbReference type="Proteomes" id="UP000625079"/>
    </source>
</evidence>
<feature type="binding site" description="covalent" evidence="12">
    <location>
        <position position="48"/>
    </location>
    <ligand>
        <name>heme c</name>
        <dbReference type="ChEBI" id="CHEBI:61717"/>
        <label>1</label>
    </ligand>
</feature>
<evidence type="ECO:0000256" key="10">
    <source>
        <dbReference type="ARBA" id="ARBA00023004"/>
    </source>
</evidence>
<feature type="binding site" description="axial binding residue" evidence="13">
    <location>
        <position position="319"/>
    </location>
    <ligand>
        <name>heme c</name>
        <dbReference type="ChEBI" id="CHEBI:61717"/>
        <label>3</label>
    </ligand>
    <ligandPart>
        <name>Fe</name>
        <dbReference type="ChEBI" id="CHEBI:18248"/>
    </ligandPart>
</feature>
<feature type="binding site" description="covalent" evidence="12">
    <location>
        <position position="194"/>
    </location>
    <ligand>
        <name>heme c</name>
        <dbReference type="ChEBI" id="CHEBI:61717"/>
        <label>2</label>
    </ligand>
</feature>
<evidence type="ECO:0000256" key="3">
    <source>
        <dbReference type="ARBA" id="ARBA00022475"/>
    </source>
</evidence>
<reference evidence="17 18" key="2">
    <citation type="submission" date="2018-06" db="EMBL/GenBank/DDBJ databases">
        <title>Comparative genomics of rhizobia nodulating Arachis hypogaea in China.</title>
        <authorList>
            <person name="Li Y."/>
        </authorList>
    </citation>
    <scope>NUCLEOTIDE SEQUENCE [LARGE SCALE GENOMIC DNA]</scope>
    <source>
        <strain evidence="17 18">CCBAU 51658</strain>
    </source>
</reference>
<proteinExistence type="predicted"/>
<keyword evidence="9" id="KW-0249">Electron transport</keyword>
<feature type="domain" description="Cytochrome c" evidence="15">
    <location>
        <begin position="179"/>
        <end position="287"/>
    </location>
</feature>
<keyword evidence="18" id="KW-1185">Reference proteome</keyword>
<keyword evidence="2" id="KW-0813">Transport</keyword>
<dbReference type="AlphaFoldDB" id="A0A410V984"/>
<keyword evidence="7 14" id="KW-0732">Signal</keyword>
<evidence type="ECO:0000256" key="2">
    <source>
        <dbReference type="ARBA" id="ARBA00022448"/>
    </source>
</evidence>
<evidence type="ECO:0000256" key="9">
    <source>
        <dbReference type="ARBA" id="ARBA00022982"/>
    </source>
</evidence>
<dbReference type="PIRSF" id="PIRSF000018">
    <property type="entry name" value="Mb_ADH_cyt_c"/>
    <property type="match status" value="1"/>
</dbReference>
<evidence type="ECO:0000313" key="16">
    <source>
        <dbReference type="EMBL" id="GGI22924.1"/>
    </source>
</evidence>
<dbReference type="Pfam" id="PF00034">
    <property type="entry name" value="Cytochrom_C"/>
    <property type="match status" value="1"/>
</dbReference>
<dbReference type="PRINTS" id="PR00605">
    <property type="entry name" value="CYTCHROMECIC"/>
</dbReference>
<reference evidence="16" key="3">
    <citation type="submission" date="2022-12" db="EMBL/GenBank/DDBJ databases">
        <authorList>
            <person name="Sun Q."/>
            <person name="Zhou Y."/>
        </authorList>
    </citation>
    <scope>NUCLEOTIDE SEQUENCE</scope>
    <source>
        <strain evidence="16">CGMCC 1.15034</strain>
    </source>
</reference>
<evidence type="ECO:0000256" key="7">
    <source>
        <dbReference type="ARBA" id="ARBA00022729"/>
    </source>
</evidence>
<dbReference type="InterPro" id="IPR008168">
    <property type="entry name" value="Cyt_C_IC"/>
</dbReference>
<dbReference type="PANTHER" id="PTHR35008:SF8">
    <property type="entry name" value="ALCOHOL DEHYDROGENASE CYTOCHROME C SUBUNIT"/>
    <property type="match status" value="1"/>
</dbReference>
<protein>
    <submittedName>
        <fullName evidence="16">Alcohol dehydrogenase</fullName>
    </submittedName>
    <submittedName>
        <fullName evidence="17">Cytochrome c</fullName>
    </submittedName>
</protein>
<keyword evidence="8" id="KW-0677">Repeat</keyword>
<evidence type="ECO:0000256" key="12">
    <source>
        <dbReference type="PIRSR" id="PIRSR000018-50"/>
    </source>
</evidence>
<feature type="domain" description="Cytochrome c" evidence="15">
    <location>
        <begin position="34"/>
        <end position="137"/>
    </location>
</feature>
<feature type="signal peptide" evidence="14">
    <location>
        <begin position="1"/>
        <end position="28"/>
    </location>
</feature>
<evidence type="ECO:0000256" key="13">
    <source>
        <dbReference type="PIRSR" id="PIRSR000018-51"/>
    </source>
</evidence>
<dbReference type="Gene3D" id="1.10.760.10">
    <property type="entry name" value="Cytochrome c-like domain"/>
    <property type="match status" value="3"/>
</dbReference>
<feature type="binding site" description="covalent" evidence="12">
    <location>
        <position position="315"/>
    </location>
    <ligand>
        <name>heme c</name>
        <dbReference type="ChEBI" id="CHEBI:61717"/>
        <label>3</label>
    </ligand>
</feature>
<keyword evidence="10 13" id="KW-0408">Iron</keyword>
<organism evidence="16 19">
    <name type="scientific">Bradyrhizobium guangdongense</name>
    <dbReference type="NCBI Taxonomy" id="1325090"/>
    <lineage>
        <taxon>Bacteria</taxon>
        <taxon>Pseudomonadati</taxon>
        <taxon>Pseudomonadota</taxon>
        <taxon>Alphaproteobacteria</taxon>
        <taxon>Hyphomicrobiales</taxon>
        <taxon>Nitrobacteraceae</taxon>
        <taxon>Bradyrhizobium</taxon>
    </lineage>
</organism>
<dbReference type="GO" id="GO:0005506">
    <property type="term" value="F:iron ion binding"/>
    <property type="evidence" value="ECO:0007669"/>
    <property type="project" value="InterPro"/>
</dbReference>
<evidence type="ECO:0000256" key="5">
    <source>
        <dbReference type="ARBA" id="ARBA00022660"/>
    </source>
</evidence>
<dbReference type="SUPFAM" id="SSF46626">
    <property type="entry name" value="Cytochrome c"/>
    <property type="match status" value="3"/>
</dbReference>
<comment type="cofactor">
    <cofactor evidence="12">
        <name>heme c</name>
        <dbReference type="ChEBI" id="CHEBI:61717"/>
    </cofactor>
    <text evidence="12">Binds 3 heme c groups covalently per subunit.</text>
</comment>
<dbReference type="InterPro" id="IPR036909">
    <property type="entry name" value="Cyt_c-like_dom_sf"/>
</dbReference>
<dbReference type="EMBL" id="BMHC01000002">
    <property type="protein sequence ID" value="GGI22924.1"/>
    <property type="molecule type" value="Genomic_DNA"/>
</dbReference>
<dbReference type="GO" id="GO:0009055">
    <property type="term" value="F:electron transfer activity"/>
    <property type="evidence" value="ECO:0007669"/>
    <property type="project" value="InterPro"/>
</dbReference>
<dbReference type="GO" id="GO:0020037">
    <property type="term" value="F:heme binding"/>
    <property type="evidence" value="ECO:0007669"/>
    <property type="project" value="InterPro"/>
</dbReference>
<keyword evidence="4 12" id="KW-0349">Heme</keyword>
<keyword evidence="6 13" id="KW-0479">Metal-binding</keyword>
<sequence length="418" mass="45173">MSLAVHRVAWPLSCCILALSLFSLPVQSEQFSFGQVERGRYLATAGDCEACHTTPGGKPFAGGRAIPTPFGTIYSANITPDRKTGIGDWSDDQFYRALHQGIAADGSYLYPAFPYPWYTKVTREDSDALKAFLSSLEPISNSPPPNKLDWPLNDRVVMKGWNELFFHEGTFKPNSQKSPQWNRGAYLVEGLGHCGACHTPTNVLGAAKTASALHGGTLQDWFAPNLTGDVRSGLGSWSVDEITTFLKTGRNSRTVAYGPMSEVITFSTSKLNDDDLKAIATYLKDVPKGEGSEDNATKPAEASLKAGRALYVDNCSGCHHINGEGVPAMFPRLQGNSTVQDRDPTTIVRLILNGAHAATTDARPTQVSMPAFDWKLSDQQVADLATYVRSAWGNSAAPVPASKVKDLRSLAAGDRSEK</sequence>
<evidence type="ECO:0000259" key="15">
    <source>
        <dbReference type="PROSITE" id="PS51007"/>
    </source>
</evidence>
<evidence type="ECO:0000313" key="17">
    <source>
        <dbReference type="EMBL" id="QOZ61318.1"/>
    </source>
</evidence>
<dbReference type="Proteomes" id="UP000593880">
    <property type="component" value="Chromosome"/>
</dbReference>
<evidence type="ECO:0000256" key="14">
    <source>
        <dbReference type="SAM" id="SignalP"/>
    </source>
</evidence>
<keyword evidence="5" id="KW-0679">Respiratory chain</keyword>
<feature type="binding site" description="axial binding residue" evidence="13">
    <location>
        <position position="198"/>
    </location>
    <ligand>
        <name>heme c</name>
        <dbReference type="ChEBI" id="CHEBI:61717"/>
        <label>2</label>
    </ligand>
    <ligandPart>
        <name>Fe</name>
        <dbReference type="ChEBI" id="CHEBI:18248"/>
    </ligandPart>
</feature>
<dbReference type="OrthoDB" id="9811281at2"/>
<evidence type="ECO:0000256" key="8">
    <source>
        <dbReference type="ARBA" id="ARBA00022737"/>
    </source>
</evidence>
<feature type="chain" id="PRO_5044601263" evidence="14">
    <location>
        <begin position="29"/>
        <end position="418"/>
    </location>
</feature>
<dbReference type="RefSeq" id="WP_128966884.1">
    <property type="nucleotide sequence ID" value="NZ_BMHC01000002.1"/>
</dbReference>
<dbReference type="PANTHER" id="PTHR35008">
    <property type="entry name" value="BLL4482 PROTEIN-RELATED"/>
    <property type="match status" value="1"/>
</dbReference>
<reference evidence="16" key="1">
    <citation type="journal article" date="2014" name="Int. J. Syst. Evol. Microbiol.">
        <title>Complete genome sequence of Corynebacterium casei LMG S-19264T (=DSM 44701T), isolated from a smear-ripened cheese.</title>
        <authorList>
            <consortium name="US DOE Joint Genome Institute (JGI-PGF)"/>
            <person name="Walter F."/>
            <person name="Albersmeier A."/>
            <person name="Kalinowski J."/>
            <person name="Ruckert C."/>
        </authorList>
    </citation>
    <scope>NUCLEOTIDE SEQUENCE</scope>
    <source>
        <strain evidence="16">CGMCC 1.15034</strain>
    </source>
</reference>
<feature type="binding site" description="covalent" evidence="12">
    <location>
        <position position="318"/>
    </location>
    <ligand>
        <name>heme c</name>
        <dbReference type="ChEBI" id="CHEBI:61717"/>
        <label>3</label>
    </ligand>
</feature>
<gene>
    <name evidence="16" type="ORF">GCM10010987_21830</name>
    <name evidence="17" type="ORF">XH86_23215</name>
</gene>
<evidence type="ECO:0000313" key="18">
    <source>
        <dbReference type="Proteomes" id="UP000593880"/>
    </source>
</evidence>
<evidence type="ECO:0000256" key="4">
    <source>
        <dbReference type="ARBA" id="ARBA00022617"/>
    </source>
</evidence>
<feature type="binding site" description="covalent" evidence="12">
    <location>
        <position position="51"/>
    </location>
    <ligand>
        <name>heme c</name>
        <dbReference type="ChEBI" id="CHEBI:61717"/>
        <label>1</label>
    </ligand>
</feature>
<keyword evidence="11" id="KW-0472">Membrane</keyword>
<keyword evidence="3" id="KW-1003">Cell membrane</keyword>